<keyword evidence="1" id="KW-0472">Membrane</keyword>
<evidence type="ECO:0000313" key="3">
    <source>
        <dbReference type="Proteomes" id="UP000245910"/>
    </source>
</evidence>
<feature type="transmembrane region" description="Helical" evidence="1">
    <location>
        <begin position="127"/>
        <end position="146"/>
    </location>
</feature>
<keyword evidence="3" id="KW-1185">Reference proteome</keyword>
<dbReference type="Pfam" id="PF10067">
    <property type="entry name" value="DUF2306"/>
    <property type="match status" value="1"/>
</dbReference>
<dbReference type="RefSeq" id="XP_025582446.1">
    <property type="nucleotide sequence ID" value="XM_025728039.2"/>
</dbReference>
<organism evidence="2 3">
    <name type="scientific">Fusarium venenatum</name>
    <dbReference type="NCBI Taxonomy" id="56646"/>
    <lineage>
        <taxon>Eukaryota</taxon>
        <taxon>Fungi</taxon>
        <taxon>Dikarya</taxon>
        <taxon>Ascomycota</taxon>
        <taxon>Pezizomycotina</taxon>
        <taxon>Sordariomycetes</taxon>
        <taxon>Hypocreomycetidae</taxon>
        <taxon>Hypocreales</taxon>
        <taxon>Nectriaceae</taxon>
        <taxon>Fusarium</taxon>
    </lineage>
</organism>
<feature type="transmembrane region" description="Helical" evidence="1">
    <location>
        <begin position="67"/>
        <end position="89"/>
    </location>
</feature>
<dbReference type="Proteomes" id="UP000245910">
    <property type="component" value="Chromosome IIII"/>
</dbReference>
<evidence type="ECO:0000256" key="1">
    <source>
        <dbReference type="SAM" id="Phobius"/>
    </source>
</evidence>
<dbReference type="EMBL" id="LN649232">
    <property type="protein sequence ID" value="CEI40056.1"/>
    <property type="molecule type" value="Genomic_DNA"/>
</dbReference>
<feature type="transmembrane region" description="Helical" evidence="1">
    <location>
        <begin position="101"/>
        <end position="121"/>
    </location>
</feature>
<evidence type="ECO:0000313" key="2">
    <source>
        <dbReference type="EMBL" id="CEI40056.1"/>
    </source>
</evidence>
<sequence>MSLKRRLGFSSTRSFILTSVFAGILFLFSTLQLPYIDIDRVFCAEVPWAVPGECYLFKRPGLMRNALVVHLITFLPAGALVCLQFVPILQQPKYARLHRVNGYLVLSLSAIGIATALVLSGEVMGGPVSNMIGTLILATAISTALVKAMIAIKSGKIQEHRAWMLRGWFYITSIITMRIILVSLAHIIGTPSRAMTLSMPCAVIEYLHQSFPNASQTVYPSCEAYFSGENLAQEALVTTNWDLNDLPGLAAALRIGYSIGGWVAFAIHSVSVEIYIRKTSPQYKSKVL</sequence>
<feature type="transmembrane region" description="Helical" evidence="1">
    <location>
        <begin position="255"/>
        <end position="276"/>
    </location>
</feature>
<feature type="transmembrane region" description="Helical" evidence="1">
    <location>
        <begin position="167"/>
        <end position="189"/>
    </location>
</feature>
<keyword evidence="1" id="KW-0812">Transmembrane</keyword>
<dbReference type="STRING" id="56646.A0A2L2SPZ2"/>
<dbReference type="GeneID" id="37264378"/>
<keyword evidence="1" id="KW-1133">Transmembrane helix</keyword>
<name>A0A2L2SPZ2_9HYPO</name>
<reference evidence="3" key="1">
    <citation type="submission" date="2014-10" db="EMBL/GenBank/DDBJ databases">
        <authorList>
            <person name="King R."/>
        </authorList>
    </citation>
    <scope>NUCLEOTIDE SEQUENCE [LARGE SCALE GENOMIC DNA]</scope>
    <source>
        <strain evidence="3">A3/5</strain>
    </source>
</reference>
<evidence type="ECO:0008006" key="4">
    <source>
        <dbReference type="Google" id="ProtNLM"/>
    </source>
</evidence>
<protein>
    <recommendedName>
        <fullName evidence="4">DUF2306 domain-containing protein</fullName>
    </recommendedName>
</protein>
<dbReference type="AlphaFoldDB" id="A0A2L2SPZ2"/>
<dbReference type="InterPro" id="IPR018750">
    <property type="entry name" value="DUF2306_membrane"/>
</dbReference>
<dbReference type="KEGG" id="fvn:FVRRES_12747"/>
<proteinExistence type="predicted"/>
<accession>A0A2L2SPZ2</accession>